<evidence type="ECO:0000256" key="1">
    <source>
        <dbReference type="ARBA" id="ARBA00004141"/>
    </source>
</evidence>
<feature type="domain" description="Cation efflux protein transmembrane" evidence="8">
    <location>
        <begin position="33"/>
        <end position="225"/>
    </location>
</feature>
<comment type="similarity">
    <text evidence="2">Belongs to the cation diffusion facilitator (CDF) transporter (TC 2.A.4) family.</text>
</comment>
<sequence length="318" mass="34507">MGAGFYFIPGGGNNSLSHDVIQDINTVKTNTAKLSVASNSLLVVLKLAVGWMSGSVSIISEAAHSAVDLLAALIAFVAVRKSGKEPDAVHAYGHGKIENVSGMIEAALIVLVSIWIVWESVDKLRSPQPTELVGYGMAVMLFSAGVNWWVSSRLQTVADQTHSHALAADALHLKTDVWTSIGVFLGLVAMKLTGLTWIDPAIAIVVAAIIFKAGWNMTWNSLYELTDISLPHHERDLIHDILATHPEVVSHHRLRTRRSGSLRQIDVHVLLDPGLRLDRAHAICDQVEAELESQLGSCDVVIHPEPAGSHERERSKES</sequence>
<evidence type="ECO:0000256" key="4">
    <source>
        <dbReference type="ARBA" id="ARBA00022692"/>
    </source>
</evidence>
<evidence type="ECO:0000313" key="11">
    <source>
        <dbReference type="Proteomes" id="UP000076268"/>
    </source>
</evidence>
<keyword evidence="11" id="KW-1185">Reference proteome</keyword>
<dbReference type="EMBL" id="LSGP01000020">
    <property type="protein sequence ID" value="KYZ75742.1"/>
    <property type="molecule type" value="Genomic_DNA"/>
</dbReference>
<dbReference type="GO" id="GO:0006882">
    <property type="term" value="P:intracellular zinc ion homeostasis"/>
    <property type="evidence" value="ECO:0007669"/>
    <property type="project" value="TreeGrafter"/>
</dbReference>
<evidence type="ECO:0000256" key="3">
    <source>
        <dbReference type="ARBA" id="ARBA00022448"/>
    </source>
</evidence>
<dbReference type="Proteomes" id="UP000076268">
    <property type="component" value="Unassembled WGS sequence"/>
</dbReference>
<keyword evidence="5 7" id="KW-1133">Transmembrane helix</keyword>
<dbReference type="Pfam" id="PF01545">
    <property type="entry name" value="Cation_efflux"/>
    <property type="match status" value="1"/>
</dbReference>
<dbReference type="GO" id="GO:0015086">
    <property type="term" value="F:cadmium ion transmembrane transporter activity"/>
    <property type="evidence" value="ECO:0007669"/>
    <property type="project" value="TreeGrafter"/>
</dbReference>
<dbReference type="STRING" id="1794912.AXX12_11070"/>
<feature type="transmembrane region" description="Helical" evidence="7">
    <location>
        <begin position="58"/>
        <end position="79"/>
    </location>
</feature>
<dbReference type="Pfam" id="PF16916">
    <property type="entry name" value="ZT_dimer"/>
    <property type="match status" value="1"/>
</dbReference>
<proteinExistence type="inferred from homology"/>
<dbReference type="OrthoDB" id="9806522at2"/>
<evidence type="ECO:0000256" key="5">
    <source>
        <dbReference type="ARBA" id="ARBA00022989"/>
    </source>
</evidence>
<dbReference type="InterPro" id="IPR027469">
    <property type="entry name" value="Cation_efflux_TMD_sf"/>
</dbReference>
<feature type="domain" description="Cation efflux protein cytoplasmic" evidence="9">
    <location>
        <begin position="231"/>
        <end position="306"/>
    </location>
</feature>
<comment type="caution">
    <text evidence="10">The sequence shown here is derived from an EMBL/GenBank/DDBJ whole genome shotgun (WGS) entry which is preliminary data.</text>
</comment>
<dbReference type="PANTHER" id="PTHR43840">
    <property type="entry name" value="MITOCHONDRIAL METAL TRANSPORTER 1-RELATED"/>
    <property type="match status" value="1"/>
</dbReference>
<reference evidence="10 11" key="1">
    <citation type="submission" date="2016-02" db="EMBL/GenBank/DDBJ databases">
        <title>Anaerosporomusa subterraneum gen. nov., sp. nov., a spore-forming obligate anaerobe isolated from saprolite.</title>
        <authorList>
            <person name="Choi J.K."/>
            <person name="Shah M."/>
            <person name="Yee N."/>
        </authorList>
    </citation>
    <scope>NUCLEOTIDE SEQUENCE [LARGE SCALE GENOMIC DNA]</scope>
    <source>
        <strain evidence="10 11">RU4</strain>
    </source>
</reference>
<evidence type="ECO:0000259" key="9">
    <source>
        <dbReference type="Pfam" id="PF16916"/>
    </source>
</evidence>
<evidence type="ECO:0000256" key="7">
    <source>
        <dbReference type="SAM" id="Phobius"/>
    </source>
</evidence>
<keyword evidence="6 7" id="KW-0472">Membrane</keyword>
<organism evidence="10 11">
    <name type="scientific">Anaerosporomusa subterranea</name>
    <dbReference type="NCBI Taxonomy" id="1794912"/>
    <lineage>
        <taxon>Bacteria</taxon>
        <taxon>Bacillati</taxon>
        <taxon>Bacillota</taxon>
        <taxon>Negativicutes</taxon>
        <taxon>Acetonemataceae</taxon>
        <taxon>Anaerosporomusa</taxon>
    </lineage>
</organism>
<dbReference type="SUPFAM" id="SSF160240">
    <property type="entry name" value="Cation efflux protein cytoplasmic domain-like"/>
    <property type="match status" value="1"/>
</dbReference>
<dbReference type="GO" id="GO:0005886">
    <property type="term" value="C:plasma membrane"/>
    <property type="evidence" value="ECO:0007669"/>
    <property type="project" value="TreeGrafter"/>
</dbReference>
<dbReference type="InterPro" id="IPR002524">
    <property type="entry name" value="Cation_efflux"/>
</dbReference>
<dbReference type="PANTHER" id="PTHR43840:SF15">
    <property type="entry name" value="MITOCHONDRIAL METAL TRANSPORTER 1-RELATED"/>
    <property type="match status" value="1"/>
</dbReference>
<keyword evidence="4 7" id="KW-0812">Transmembrane</keyword>
<evidence type="ECO:0000259" key="8">
    <source>
        <dbReference type="Pfam" id="PF01545"/>
    </source>
</evidence>
<protein>
    <submittedName>
        <fullName evidence="10">Cation transporter</fullName>
    </submittedName>
</protein>
<dbReference type="InterPro" id="IPR036837">
    <property type="entry name" value="Cation_efflux_CTD_sf"/>
</dbReference>
<dbReference type="SUPFAM" id="SSF161111">
    <property type="entry name" value="Cation efflux protein transmembrane domain-like"/>
    <property type="match status" value="1"/>
</dbReference>
<name>A0A154BP78_ANASB</name>
<gene>
    <name evidence="10" type="ORF">AXX12_11070</name>
</gene>
<dbReference type="InterPro" id="IPR058533">
    <property type="entry name" value="Cation_efflux_TM"/>
</dbReference>
<dbReference type="GO" id="GO:0015341">
    <property type="term" value="F:zinc efflux antiporter activity"/>
    <property type="evidence" value="ECO:0007669"/>
    <property type="project" value="TreeGrafter"/>
</dbReference>
<feature type="transmembrane region" description="Helical" evidence="7">
    <location>
        <begin position="100"/>
        <end position="118"/>
    </location>
</feature>
<keyword evidence="3" id="KW-0813">Transport</keyword>
<dbReference type="InterPro" id="IPR027470">
    <property type="entry name" value="Cation_efflux_CTD"/>
</dbReference>
<evidence type="ECO:0000256" key="6">
    <source>
        <dbReference type="ARBA" id="ARBA00023136"/>
    </source>
</evidence>
<dbReference type="Gene3D" id="1.20.1510.10">
    <property type="entry name" value="Cation efflux protein transmembrane domain"/>
    <property type="match status" value="1"/>
</dbReference>
<dbReference type="NCBIfam" id="TIGR01297">
    <property type="entry name" value="CDF"/>
    <property type="match status" value="1"/>
</dbReference>
<accession>A0A154BP78</accession>
<evidence type="ECO:0000313" key="10">
    <source>
        <dbReference type="EMBL" id="KYZ75742.1"/>
    </source>
</evidence>
<dbReference type="InterPro" id="IPR050291">
    <property type="entry name" value="CDF_Transporter"/>
</dbReference>
<evidence type="ECO:0000256" key="2">
    <source>
        <dbReference type="ARBA" id="ARBA00008114"/>
    </source>
</evidence>
<dbReference type="AlphaFoldDB" id="A0A154BP78"/>
<dbReference type="Gene3D" id="3.30.70.1350">
    <property type="entry name" value="Cation efflux protein, cytoplasmic domain"/>
    <property type="match status" value="1"/>
</dbReference>
<feature type="transmembrane region" description="Helical" evidence="7">
    <location>
        <begin position="133"/>
        <end position="150"/>
    </location>
</feature>
<dbReference type="GO" id="GO:0015093">
    <property type="term" value="F:ferrous iron transmembrane transporter activity"/>
    <property type="evidence" value="ECO:0007669"/>
    <property type="project" value="TreeGrafter"/>
</dbReference>
<comment type="subcellular location">
    <subcellularLocation>
        <location evidence="1">Membrane</location>
        <topology evidence="1">Multi-pass membrane protein</topology>
    </subcellularLocation>
</comment>